<feature type="domain" description="KIND" evidence="16">
    <location>
        <begin position="23"/>
        <end position="230"/>
    </location>
</feature>
<dbReference type="GO" id="GO:0040038">
    <property type="term" value="P:polar body extrusion after meiotic divisions"/>
    <property type="evidence" value="ECO:0007669"/>
    <property type="project" value="TreeGrafter"/>
</dbReference>
<dbReference type="GO" id="GO:0048193">
    <property type="term" value="P:Golgi vesicle transport"/>
    <property type="evidence" value="ECO:0007669"/>
    <property type="project" value="TreeGrafter"/>
</dbReference>
<feature type="compositionally biased region" description="Acidic residues" evidence="14">
    <location>
        <begin position="426"/>
        <end position="438"/>
    </location>
</feature>
<dbReference type="InterPro" id="IPR011011">
    <property type="entry name" value="Znf_FYVE_PHD"/>
</dbReference>
<keyword evidence="5" id="KW-0813">Transport</keyword>
<dbReference type="SMART" id="SM00750">
    <property type="entry name" value="KIND"/>
    <property type="match status" value="1"/>
</dbReference>
<evidence type="ECO:0000256" key="2">
    <source>
        <dbReference type="ARBA" id="ARBA00004245"/>
    </source>
</evidence>
<dbReference type="GO" id="GO:0030041">
    <property type="term" value="P:actin filament polymerization"/>
    <property type="evidence" value="ECO:0007669"/>
    <property type="project" value="TreeGrafter"/>
</dbReference>
<dbReference type="InterPro" id="IPR003124">
    <property type="entry name" value="WH2_dom"/>
</dbReference>
<evidence type="ECO:0008006" key="19">
    <source>
        <dbReference type="Google" id="ProtNLM"/>
    </source>
</evidence>
<dbReference type="GO" id="GO:0015031">
    <property type="term" value="P:protein transport"/>
    <property type="evidence" value="ECO:0007669"/>
    <property type="project" value="UniProtKB-KW"/>
</dbReference>
<feature type="compositionally biased region" description="Low complexity" evidence="14">
    <location>
        <begin position="908"/>
        <end position="924"/>
    </location>
</feature>
<dbReference type="GO" id="GO:0036089">
    <property type="term" value="P:cleavage furrow formation"/>
    <property type="evidence" value="ECO:0007669"/>
    <property type="project" value="TreeGrafter"/>
</dbReference>
<dbReference type="Gene3D" id="3.30.40.10">
    <property type="entry name" value="Zinc/RING finger domain, C3HC4 (zinc finger)"/>
    <property type="match status" value="1"/>
</dbReference>
<feature type="compositionally biased region" description="Basic and acidic residues" evidence="14">
    <location>
        <begin position="352"/>
        <end position="371"/>
    </location>
</feature>
<dbReference type="PROSITE" id="PS51377">
    <property type="entry name" value="KIND"/>
    <property type="match status" value="1"/>
</dbReference>
<comment type="similarity">
    <text evidence="4">Belongs to the spire family.</text>
</comment>
<dbReference type="CDD" id="cd22068">
    <property type="entry name" value="WH2_DmSpire_r3-like"/>
    <property type="match status" value="1"/>
</dbReference>
<keyword evidence="18" id="KW-1185">Reference proteome</keyword>
<reference evidence="17" key="1">
    <citation type="submission" date="2023-03" db="EMBL/GenBank/DDBJ databases">
        <title>Chromosome-level genomes of two armyworms, Mythimna separata and Mythimna loreyi, provide insights into the biosynthesis and reception of sex pheromones.</title>
        <authorList>
            <person name="Zhao H."/>
        </authorList>
    </citation>
    <scope>NUCLEOTIDE SEQUENCE</scope>
    <source>
        <strain evidence="17">BeijingLab</strain>
        <tissue evidence="17">Pupa</tissue>
    </source>
</reference>
<dbReference type="InterPro" id="IPR029901">
    <property type="entry name" value="Spire"/>
</dbReference>
<evidence type="ECO:0000256" key="5">
    <source>
        <dbReference type="ARBA" id="ARBA00022448"/>
    </source>
</evidence>
<feature type="compositionally biased region" description="Low complexity" evidence="14">
    <location>
        <begin position="1112"/>
        <end position="1128"/>
    </location>
</feature>
<evidence type="ECO:0000313" key="18">
    <source>
        <dbReference type="Proteomes" id="UP001231518"/>
    </source>
</evidence>
<comment type="subcellular location">
    <subcellularLocation>
        <location evidence="3">Cell membrane</location>
        <topology evidence="3">Peripheral membrane protein</topology>
        <orientation evidence="3">Cytoplasmic side</orientation>
    </subcellularLocation>
    <subcellularLocation>
        <location evidence="2">Cytoplasm</location>
        <location evidence="2">Cytoskeleton</location>
    </subcellularLocation>
    <subcellularLocation>
        <location evidence="1">Cytoplasmic vesicle membrane</location>
        <topology evidence="1">Peripheral membrane protein</topology>
        <orientation evidence="1">Cytoplasmic side</orientation>
    </subcellularLocation>
</comment>
<evidence type="ECO:0000256" key="1">
    <source>
        <dbReference type="ARBA" id="ARBA00004180"/>
    </source>
</evidence>
<evidence type="ECO:0000256" key="9">
    <source>
        <dbReference type="ARBA" id="ARBA00022927"/>
    </source>
</evidence>
<dbReference type="EMBL" id="JARGEI010000009">
    <property type="protein sequence ID" value="KAJ8726636.1"/>
    <property type="molecule type" value="Genomic_DNA"/>
</dbReference>
<accession>A0AAD7YV13</accession>
<evidence type="ECO:0000256" key="7">
    <source>
        <dbReference type="ARBA" id="ARBA00022490"/>
    </source>
</evidence>
<name>A0AAD7YV13_MYTSE</name>
<dbReference type="GO" id="GO:0030659">
    <property type="term" value="C:cytoplasmic vesicle membrane"/>
    <property type="evidence" value="ECO:0007669"/>
    <property type="project" value="UniProtKB-SubCell"/>
</dbReference>
<keyword evidence="12" id="KW-0206">Cytoskeleton</keyword>
<feature type="compositionally biased region" description="Low complexity" evidence="14">
    <location>
        <begin position="772"/>
        <end position="788"/>
    </location>
</feature>
<evidence type="ECO:0000256" key="14">
    <source>
        <dbReference type="SAM" id="MobiDB-lite"/>
    </source>
</evidence>
<dbReference type="GO" id="GO:0005856">
    <property type="term" value="C:cytoskeleton"/>
    <property type="evidence" value="ECO:0007669"/>
    <property type="project" value="UniProtKB-SubCell"/>
</dbReference>
<keyword evidence="13" id="KW-0968">Cytoplasmic vesicle</keyword>
<dbReference type="PROSITE" id="PS51082">
    <property type="entry name" value="WH2"/>
    <property type="match status" value="1"/>
</dbReference>
<keyword evidence="6" id="KW-1003">Cell membrane</keyword>
<organism evidence="17 18">
    <name type="scientific">Mythimna separata</name>
    <name type="common">Oriental armyworm</name>
    <name type="synonym">Pseudaletia separata</name>
    <dbReference type="NCBI Taxonomy" id="271217"/>
    <lineage>
        <taxon>Eukaryota</taxon>
        <taxon>Metazoa</taxon>
        <taxon>Ecdysozoa</taxon>
        <taxon>Arthropoda</taxon>
        <taxon>Hexapoda</taxon>
        <taxon>Insecta</taxon>
        <taxon>Pterygota</taxon>
        <taxon>Neoptera</taxon>
        <taxon>Endopterygota</taxon>
        <taxon>Lepidoptera</taxon>
        <taxon>Glossata</taxon>
        <taxon>Ditrysia</taxon>
        <taxon>Noctuoidea</taxon>
        <taxon>Noctuidae</taxon>
        <taxon>Noctuinae</taxon>
        <taxon>Hadenini</taxon>
        <taxon>Mythimna</taxon>
    </lineage>
</organism>
<dbReference type="SUPFAM" id="SSF57903">
    <property type="entry name" value="FYVE/PHD zinc finger"/>
    <property type="match status" value="1"/>
</dbReference>
<feature type="compositionally biased region" description="Low complexity" evidence="14">
    <location>
        <begin position="1316"/>
        <end position="1332"/>
    </location>
</feature>
<dbReference type="GO" id="GO:0005886">
    <property type="term" value="C:plasma membrane"/>
    <property type="evidence" value="ECO:0007669"/>
    <property type="project" value="UniProtKB-SubCell"/>
</dbReference>
<feature type="compositionally biased region" description="Low complexity" evidence="14">
    <location>
        <begin position="976"/>
        <end position="992"/>
    </location>
</feature>
<feature type="compositionally biased region" description="Low complexity" evidence="14">
    <location>
        <begin position="1180"/>
        <end position="1196"/>
    </location>
</feature>
<keyword evidence="9" id="KW-0653">Protein transport</keyword>
<evidence type="ECO:0000259" key="15">
    <source>
        <dbReference type="PROSITE" id="PS51082"/>
    </source>
</evidence>
<evidence type="ECO:0000256" key="10">
    <source>
        <dbReference type="ARBA" id="ARBA00023136"/>
    </source>
</evidence>
<dbReference type="Pfam" id="PF16474">
    <property type="entry name" value="KIND"/>
    <property type="match status" value="1"/>
</dbReference>
<feature type="region of interest" description="Disordered" evidence="14">
    <location>
        <begin position="687"/>
        <end position="1443"/>
    </location>
</feature>
<evidence type="ECO:0000259" key="16">
    <source>
        <dbReference type="PROSITE" id="PS51377"/>
    </source>
</evidence>
<gene>
    <name evidence="17" type="ORF">PYW07_001334</name>
</gene>
<protein>
    <recommendedName>
        <fullName evidence="19">Spire</fullName>
    </recommendedName>
</protein>
<evidence type="ECO:0000256" key="8">
    <source>
        <dbReference type="ARBA" id="ARBA00022737"/>
    </source>
</evidence>
<dbReference type="GO" id="GO:0045010">
    <property type="term" value="P:actin nucleation"/>
    <property type="evidence" value="ECO:0007669"/>
    <property type="project" value="InterPro"/>
</dbReference>
<evidence type="ECO:0000256" key="11">
    <source>
        <dbReference type="ARBA" id="ARBA00023203"/>
    </source>
</evidence>
<feature type="region of interest" description="Disordered" evidence="14">
    <location>
        <begin position="144"/>
        <end position="180"/>
    </location>
</feature>
<dbReference type="InterPro" id="IPR011019">
    <property type="entry name" value="KIND_dom"/>
</dbReference>
<evidence type="ECO:0000256" key="13">
    <source>
        <dbReference type="ARBA" id="ARBA00023329"/>
    </source>
</evidence>
<dbReference type="GO" id="GO:0051639">
    <property type="term" value="P:actin filament network formation"/>
    <property type="evidence" value="ECO:0007669"/>
    <property type="project" value="TreeGrafter"/>
</dbReference>
<dbReference type="Gene3D" id="1.10.510.10">
    <property type="entry name" value="Transferase(Phosphotransferase) domain 1"/>
    <property type="match status" value="1"/>
</dbReference>
<comment type="caution">
    <text evidence="17">The sequence shown here is derived from an EMBL/GenBank/DDBJ whole genome shotgun (WGS) entry which is preliminary data.</text>
</comment>
<sequence>MMRKEHAGAPGGTEFSLDASDCINLQQILQAFNSTISEEHAWALFYQAARAFQKCLTDGPTCYLVAEPRHVLLHKDGYVHPSTLTHPGDDSSREEVSSEQQLVVNLALVIYHALDYTHSEDEERLISPDLEGLITEMTACDTTDDDEECGALSEGSETSECGRADTDDEGIERDSEPAPRRRRRRRRFMLKDVIERCVWHCGGGGRCAREAAAAHYRAVCRALVAEALELASFLARVRVGGARDMGAAEDTARHLDTLRFSDWSNRRIWRALQARFWMQVIGELRMGVKLKKVNYSRTPIEYELTPYEILMDDIRSRRYTLRKVDGAIPPSVKKDAHAMILEFIRSRPPLKKASDRKLPPPRREVTPRERLLASIQVGRQLRPTPYSRRLSTSGTGSGPGGGDSRRGGDVTPHAQPQRRLIKVDFDNLEDDEDEDDTETCASPEVCAPQPFPRHTAPQQQTPKPWKRTAYDLATQCPSRRASMRRHTVTHAVCPPTDGAHSLPHSRPGSRASCAGAASLASSDADAQLGELSWSRSSLQDELIKSVSGSPNNGSHKQWQDAIMSDDRLSLTLEEIVHIRSVLTKAELEVLPVEGRVKEDVEKRRVCFLCLKTRFGIFGPWGQKCKLCKKTVCQKCCSKMRIPTEHFAHVPVVLLSPSLLPSPEDEAHSSFPRSLMSRLVSPEYSSMVENSVGSAPSSPAMVRRSSAAAPPASAAAHSAPGSRGGSALGFSDQLSVPPHAMSRSVEGPQAMSLVNTPPSTLDRRSVPCVATRSSAAAPPASAAAHSAPGSRGGSALGFSDQLSVPPHAMSRSVEGPQAMSLVNTPPSTLDRRSVPCVATRSSAAAPPASAAAHSAPGSRGGSALGFSDQLSVPPHAMSRSVEGPQAMSLVNTPPSTLDRRSVPCVATRSSAAAPPASAAAHSAPGSRGGSALGFSDQLSVPPHAMSRSVEGPQAMSLVNTPPSTLDRRSVPCVATRSSAAAPPASAAAHSAPGSRGGSALGFSDQLSVPPHAMSRSVEGPQAMSLVNTPPSTLDRRSVPCVATRSSAAAPPASAAAHSAPGSRGGSALGFSDQLSVPPHAMSRSVEGPQAMSLVNTPPSTLDRRSVPCVATRSSAAAPPASAAAHSAPGSRGGSALGFSDQLSVPPHAMSRSVEGPQAMSLVNTPPSTLDRRSVPCVATRSSAAAPPASAAAHSAPGSRGGSALGFSDQLSVPPHAMSRSVEGPQAMSLVNTPPSTLDRRSVPCVATRSSAAAPPASAAAHSAPGSRGGSALGFSDQLSVPPHAMSRSVEGPQAMSLVNTPPSTLDRRSVPCVATRSSAAAPPASAAAHSAPGSRGGSALGFSDQLSVPPHAMSRSVEGPQAMSLVNTPPSTLDRRSVPCVATRSSAAAPPASAAAHSAPGSRGGSALGFSDQLSVPPHAMSRSVEGPQAMSLVNTPPSTLDRRARYGRSTTGVTAAERLRGVQMAVCHDCKAMVLQIIKSSRASRSASRDRALRHLTLDLAPVYTADC</sequence>
<evidence type="ECO:0000256" key="3">
    <source>
        <dbReference type="ARBA" id="ARBA00004413"/>
    </source>
</evidence>
<evidence type="ECO:0000256" key="6">
    <source>
        <dbReference type="ARBA" id="ARBA00022475"/>
    </source>
</evidence>
<evidence type="ECO:0000256" key="4">
    <source>
        <dbReference type="ARBA" id="ARBA00010956"/>
    </source>
</evidence>
<keyword evidence="11" id="KW-0009">Actin-binding</keyword>
<evidence type="ECO:0000313" key="17">
    <source>
        <dbReference type="EMBL" id="KAJ8726636.1"/>
    </source>
</evidence>
<feature type="compositionally biased region" description="Low complexity" evidence="14">
    <location>
        <begin position="1044"/>
        <end position="1060"/>
    </location>
</feature>
<dbReference type="GO" id="GO:0005938">
    <property type="term" value="C:cell cortex"/>
    <property type="evidence" value="ECO:0007669"/>
    <property type="project" value="TreeGrafter"/>
</dbReference>
<feature type="region of interest" description="Disordered" evidence="14">
    <location>
        <begin position="351"/>
        <end position="465"/>
    </location>
</feature>
<dbReference type="GO" id="GO:0003779">
    <property type="term" value="F:actin binding"/>
    <property type="evidence" value="ECO:0007669"/>
    <property type="project" value="UniProtKB-KW"/>
</dbReference>
<dbReference type="PANTHER" id="PTHR21345:SF3">
    <property type="entry name" value="PROTEIN SPIRE"/>
    <property type="match status" value="1"/>
</dbReference>
<dbReference type="InterPro" id="IPR013083">
    <property type="entry name" value="Znf_RING/FYVE/PHD"/>
</dbReference>
<dbReference type="GO" id="GO:0008017">
    <property type="term" value="F:microtubule binding"/>
    <property type="evidence" value="ECO:0007669"/>
    <property type="project" value="TreeGrafter"/>
</dbReference>
<feature type="compositionally biased region" description="Low complexity" evidence="14">
    <location>
        <begin position="693"/>
        <end position="720"/>
    </location>
</feature>
<dbReference type="Proteomes" id="UP001231518">
    <property type="component" value="Chromosome 10"/>
</dbReference>
<proteinExistence type="inferred from homology"/>
<dbReference type="GO" id="GO:0051295">
    <property type="term" value="P:establishment of meiotic spindle localization"/>
    <property type="evidence" value="ECO:0007669"/>
    <property type="project" value="TreeGrafter"/>
</dbReference>
<feature type="compositionally biased region" description="Low complexity" evidence="14">
    <location>
        <begin position="840"/>
        <end position="856"/>
    </location>
</feature>
<feature type="domain" description="WH2" evidence="15">
    <location>
        <begin position="367"/>
        <end position="384"/>
    </location>
</feature>
<feature type="compositionally biased region" description="Low complexity" evidence="14">
    <location>
        <begin position="1384"/>
        <end position="1400"/>
    </location>
</feature>
<dbReference type="PANTHER" id="PTHR21345">
    <property type="entry name" value="SPIRE"/>
    <property type="match status" value="1"/>
</dbReference>
<keyword evidence="8" id="KW-0677">Repeat</keyword>
<evidence type="ECO:0000256" key="12">
    <source>
        <dbReference type="ARBA" id="ARBA00023212"/>
    </source>
</evidence>
<feature type="compositionally biased region" description="Low complexity" evidence="14">
    <location>
        <begin position="1248"/>
        <end position="1264"/>
    </location>
</feature>
<keyword evidence="10" id="KW-0472">Membrane</keyword>
<keyword evidence="7" id="KW-0963">Cytoplasm</keyword>